<dbReference type="AlphaFoldDB" id="A0A512BE46"/>
<sequence length="368" mass="39289">MLTKVNPADTNFKFIKTGMLKTLGFILVAVFVLASINGKEKAADTVVVAEGKMPNLVKDKNNTIHIVYGTGDSIMYLSSEDGRSFSGASLIAVLPNLFASAMRGPQIAASSDGVTVTACSSNGNIFSYHKTASGKWSKATKVNDVDESAKEALMGLSADGESVFAVWLGVKNPKGQSVYGAKSNDGGKTWSRNIVVYASPDSTVCECCKPSVVVKDNLVYVMFRNWLHGSRDLYVVSSSNGGKSFEHSQKLGDGTWKLKGCPMDGGGLAISKDGTVETVWRREGKIFASAVGMPEKEIGEGRGCTIETVNGKKVYAWGLNGDVILMNSAGVKKNLGKGSLPLVKALNNEHVLCVWENDRQIRASVVEL</sequence>
<reference evidence="1 2" key="1">
    <citation type="submission" date="2019-07" db="EMBL/GenBank/DDBJ databases">
        <title>Whole genome shotgun sequence of Segetibacter aerophilus NBRC 106135.</title>
        <authorList>
            <person name="Hosoyama A."/>
            <person name="Uohara A."/>
            <person name="Ohji S."/>
            <person name="Ichikawa N."/>
        </authorList>
    </citation>
    <scope>NUCLEOTIDE SEQUENCE [LARGE SCALE GENOMIC DNA]</scope>
    <source>
        <strain evidence="1 2">NBRC 106135</strain>
    </source>
</reference>
<dbReference type="SUPFAM" id="SSF50939">
    <property type="entry name" value="Sialidases"/>
    <property type="match status" value="1"/>
</dbReference>
<dbReference type="Proteomes" id="UP000321513">
    <property type="component" value="Unassembled WGS sequence"/>
</dbReference>
<accession>A0A512BE46</accession>
<dbReference type="CDD" id="cd15482">
    <property type="entry name" value="Sialidase_non-viral"/>
    <property type="match status" value="1"/>
</dbReference>
<evidence type="ECO:0000313" key="2">
    <source>
        <dbReference type="Proteomes" id="UP000321513"/>
    </source>
</evidence>
<dbReference type="EMBL" id="BJYT01000009">
    <property type="protein sequence ID" value="GEO10236.1"/>
    <property type="molecule type" value="Genomic_DNA"/>
</dbReference>
<name>A0A512BE46_9BACT</name>
<dbReference type="InterPro" id="IPR036278">
    <property type="entry name" value="Sialidase_sf"/>
</dbReference>
<comment type="caution">
    <text evidence="1">The sequence shown here is derived from an EMBL/GenBank/DDBJ whole genome shotgun (WGS) entry which is preliminary data.</text>
</comment>
<organism evidence="1 2">
    <name type="scientific">Segetibacter aerophilus</name>
    <dbReference type="NCBI Taxonomy" id="670293"/>
    <lineage>
        <taxon>Bacteria</taxon>
        <taxon>Pseudomonadati</taxon>
        <taxon>Bacteroidota</taxon>
        <taxon>Chitinophagia</taxon>
        <taxon>Chitinophagales</taxon>
        <taxon>Chitinophagaceae</taxon>
        <taxon>Segetibacter</taxon>
    </lineage>
</organism>
<dbReference type="Gene3D" id="2.120.10.10">
    <property type="match status" value="1"/>
</dbReference>
<gene>
    <name evidence="1" type="ORF">SAE01_27320</name>
</gene>
<evidence type="ECO:0000313" key="1">
    <source>
        <dbReference type="EMBL" id="GEO10236.1"/>
    </source>
</evidence>
<protein>
    <recommendedName>
        <fullName evidence="3">Sialidase domain-containing protein</fullName>
    </recommendedName>
</protein>
<evidence type="ECO:0008006" key="3">
    <source>
        <dbReference type="Google" id="ProtNLM"/>
    </source>
</evidence>
<proteinExistence type="predicted"/>
<keyword evidence="2" id="KW-1185">Reference proteome</keyword>